<keyword evidence="1" id="KW-0812">Transmembrane</keyword>
<feature type="transmembrane region" description="Helical" evidence="1">
    <location>
        <begin position="12"/>
        <end position="35"/>
    </location>
</feature>
<accession>A0A015K791</accession>
<evidence type="ECO:0008006" key="4">
    <source>
        <dbReference type="Google" id="ProtNLM"/>
    </source>
</evidence>
<evidence type="ECO:0000313" key="2">
    <source>
        <dbReference type="EMBL" id="EXX75415.1"/>
    </source>
</evidence>
<feature type="transmembrane region" description="Helical" evidence="1">
    <location>
        <begin position="156"/>
        <end position="177"/>
    </location>
</feature>
<reference evidence="2 3" key="1">
    <citation type="submission" date="2014-02" db="EMBL/GenBank/DDBJ databases">
        <title>Single nucleus genome sequencing reveals high similarity among nuclei of an endomycorrhizal fungus.</title>
        <authorList>
            <person name="Lin K."/>
            <person name="Geurts R."/>
            <person name="Zhang Z."/>
            <person name="Limpens E."/>
            <person name="Saunders D.G."/>
            <person name="Mu D."/>
            <person name="Pang E."/>
            <person name="Cao H."/>
            <person name="Cha H."/>
            <person name="Lin T."/>
            <person name="Zhou Q."/>
            <person name="Shang Y."/>
            <person name="Li Y."/>
            <person name="Ivanov S."/>
            <person name="Sharma T."/>
            <person name="Velzen R.V."/>
            <person name="Ruijter N.D."/>
            <person name="Aanen D.K."/>
            <person name="Win J."/>
            <person name="Kamoun S."/>
            <person name="Bisseling T."/>
            <person name="Huang S."/>
        </authorList>
    </citation>
    <scope>NUCLEOTIDE SEQUENCE [LARGE SCALE GENOMIC DNA]</scope>
    <source>
        <strain evidence="3">DAOM197198w</strain>
    </source>
</reference>
<dbReference type="Proteomes" id="UP000022910">
    <property type="component" value="Unassembled WGS sequence"/>
</dbReference>
<dbReference type="EMBL" id="JEMT01012430">
    <property type="protein sequence ID" value="EXX75415.1"/>
    <property type="molecule type" value="Genomic_DNA"/>
</dbReference>
<evidence type="ECO:0000256" key="1">
    <source>
        <dbReference type="SAM" id="Phobius"/>
    </source>
</evidence>
<keyword evidence="3" id="KW-1185">Reference proteome</keyword>
<protein>
    <recommendedName>
        <fullName evidence="4">MARVEL domain-containing protein</fullName>
    </recommendedName>
</protein>
<evidence type="ECO:0000313" key="3">
    <source>
        <dbReference type="Proteomes" id="UP000022910"/>
    </source>
</evidence>
<proteinExistence type="predicted"/>
<comment type="caution">
    <text evidence="2">The sequence shown here is derived from an EMBL/GenBank/DDBJ whole genome shotgun (WGS) entry which is preliminary data.</text>
</comment>
<sequence>MNSQSVSNIFKILRAVEILIVFICFILEIVEYAAFQIFYIDQGFNGSAYFNADINKSMKDDNVVYYNGTKIFFYIVLIITLADSGFYLSRFCRFYMGPYKRDISINAFFMTLWLTSGIANIYPSFKGYGYTCDNLPVIGEDTNLTDAVARECKAKVMLISLGWINGFLFLATTLIALKLWKERQERYEGERRVEALGEVIYKYKPRPNTIVQIDEPEQVMIYKTYSKKEMKRGTPIYIIKTSQNPI</sequence>
<name>A0A015K791_RHIIW</name>
<gene>
    <name evidence="2" type="ORF">RirG_042080</name>
</gene>
<keyword evidence="1" id="KW-1133">Transmembrane helix</keyword>
<keyword evidence="1" id="KW-0472">Membrane</keyword>
<dbReference type="OrthoDB" id="2308682at2759"/>
<dbReference type="HOGENOM" id="CLU_1129576_0_0_1"/>
<feature type="transmembrane region" description="Helical" evidence="1">
    <location>
        <begin position="103"/>
        <end position="122"/>
    </location>
</feature>
<feature type="transmembrane region" description="Helical" evidence="1">
    <location>
        <begin position="71"/>
        <end position="91"/>
    </location>
</feature>
<dbReference type="AlphaFoldDB" id="A0A015K791"/>
<organism evidence="2 3">
    <name type="scientific">Rhizophagus irregularis (strain DAOM 197198w)</name>
    <name type="common">Glomus intraradices</name>
    <dbReference type="NCBI Taxonomy" id="1432141"/>
    <lineage>
        <taxon>Eukaryota</taxon>
        <taxon>Fungi</taxon>
        <taxon>Fungi incertae sedis</taxon>
        <taxon>Mucoromycota</taxon>
        <taxon>Glomeromycotina</taxon>
        <taxon>Glomeromycetes</taxon>
        <taxon>Glomerales</taxon>
        <taxon>Glomeraceae</taxon>
        <taxon>Rhizophagus</taxon>
    </lineage>
</organism>